<proteinExistence type="predicted"/>
<keyword evidence="1" id="KW-0472">Membrane</keyword>
<keyword evidence="1" id="KW-0812">Transmembrane</keyword>
<feature type="transmembrane region" description="Helical" evidence="1">
    <location>
        <begin position="35"/>
        <end position="56"/>
    </location>
</feature>
<accession>A0A0G0ER07</accession>
<dbReference type="Proteomes" id="UP000034581">
    <property type="component" value="Unassembled WGS sequence"/>
</dbReference>
<evidence type="ECO:0000313" key="3">
    <source>
        <dbReference type="Proteomes" id="UP000034581"/>
    </source>
</evidence>
<feature type="transmembrane region" description="Helical" evidence="1">
    <location>
        <begin position="188"/>
        <end position="206"/>
    </location>
</feature>
<gene>
    <name evidence="2" type="ORF">UR67_C0003G0010</name>
</gene>
<dbReference type="AlphaFoldDB" id="A0A0G0ER07"/>
<feature type="transmembrane region" description="Helical" evidence="1">
    <location>
        <begin position="133"/>
        <end position="153"/>
    </location>
</feature>
<dbReference type="EMBL" id="LBQB01000003">
    <property type="protein sequence ID" value="KKP69732.1"/>
    <property type="molecule type" value="Genomic_DNA"/>
</dbReference>
<reference evidence="2 3" key="1">
    <citation type="journal article" date="2015" name="Nature">
        <title>rRNA introns, odd ribosomes, and small enigmatic genomes across a large radiation of phyla.</title>
        <authorList>
            <person name="Brown C.T."/>
            <person name="Hug L.A."/>
            <person name="Thomas B.C."/>
            <person name="Sharon I."/>
            <person name="Castelle C.J."/>
            <person name="Singh A."/>
            <person name="Wilkins M.J."/>
            <person name="Williams K.H."/>
            <person name="Banfield J.F."/>
        </authorList>
    </citation>
    <scope>NUCLEOTIDE SEQUENCE [LARGE SCALE GENOMIC DNA]</scope>
</reference>
<keyword evidence="1" id="KW-1133">Transmembrane helix</keyword>
<dbReference type="STRING" id="1618350.UR67_C0003G0010"/>
<feature type="transmembrane region" description="Helical" evidence="1">
    <location>
        <begin position="226"/>
        <end position="245"/>
    </location>
</feature>
<sequence>MKKFLLYFIHIILLLIGLSASYYRSLSDTSTSELIVYLAIIVLCALGFVYSMMLMKKLGGRKSIMGKSFLYLGLAFFFQAITIVYDYLFFSLADYSPVSTLLLAIMNLCWAISIYNFFLITGVSQKIRQAWKTILIIGIVICCSLAAYGNLPVSYADEFLSMAILLVNVILIFESALLLLYSSRFRGGALLMPVLLLCFGIVFQLVGDLLNRGVFQVGTITYIADDAFYCFSWFLLSMSPTILLASSKENLE</sequence>
<feature type="transmembrane region" description="Helical" evidence="1">
    <location>
        <begin position="68"/>
        <end position="89"/>
    </location>
</feature>
<evidence type="ECO:0000313" key="2">
    <source>
        <dbReference type="EMBL" id="KKP69732.1"/>
    </source>
</evidence>
<feature type="transmembrane region" description="Helical" evidence="1">
    <location>
        <begin position="159"/>
        <end position="181"/>
    </location>
</feature>
<feature type="transmembrane region" description="Helical" evidence="1">
    <location>
        <begin position="101"/>
        <end position="121"/>
    </location>
</feature>
<evidence type="ECO:0000256" key="1">
    <source>
        <dbReference type="SAM" id="Phobius"/>
    </source>
</evidence>
<comment type="caution">
    <text evidence="2">The sequence shown here is derived from an EMBL/GenBank/DDBJ whole genome shotgun (WGS) entry which is preliminary data.</text>
</comment>
<protein>
    <submittedName>
        <fullName evidence="2">Uncharacterized protein</fullName>
    </submittedName>
</protein>
<organism evidence="2 3">
    <name type="scientific">candidate division CPR3 bacterium GW2011_GWF2_35_18</name>
    <dbReference type="NCBI Taxonomy" id="1618350"/>
    <lineage>
        <taxon>Bacteria</taxon>
        <taxon>Bacteria division CPR3</taxon>
    </lineage>
</organism>
<name>A0A0G0ER07_UNCC3</name>